<dbReference type="Proteomes" id="UP001162992">
    <property type="component" value="Chromosome 5"/>
</dbReference>
<accession>A0ACC2DTQ7</accession>
<dbReference type="EMBL" id="CM055096">
    <property type="protein sequence ID" value="KAJ7557372.1"/>
    <property type="molecule type" value="Genomic_DNA"/>
</dbReference>
<evidence type="ECO:0000313" key="1">
    <source>
        <dbReference type="EMBL" id="KAJ7557372.1"/>
    </source>
</evidence>
<organism evidence="1 2">
    <name type="scientific">Diphasiastrum complanatum</name>
    <name type="common">Issler's clubmoss</name>
    <name type="synonym">Lycopodium complanatum</name>
    <dbReference type="NCBI Taxonomy" id="34168"/>
    <lineage>
        <taxon>Eukaryota</taxon>
        <taxon>Viridiplantae</taxon>
        <taxon>Streptophyta</taxon>
        <taxon>Embryophyta</taxon>
        <taxon>Tracheophyta</taxon>
        <taxon>Lycopodiopsida</taxon>
        <taxon>Lycopodiales</taxon>
        <taxon>Lycopodiaceae</taxon>
        <taxon>Lycopodioideae</taxon>
        <taxon>Diphasiastrum</taxon>
    </lineage>
</organism>
<name>A0ACC2DTQ7_DIPCM</name>
<proteinExistence type="predicted"/>
<keyword evidence="2" id="KW-1185">Reference proteome</keyword>
<sequence length="503" mass="56653">MVAMEPPSKAKTLGFSKLGRSPSSLSRSPTVKSCIGSLTCFSDLLEATDKHRERLDRSFLPEVNRTPRRVDTSRYQQQRRVELQLLVPPLLLIIIPLVWWYVKLGSVQSLNWFAENLSLRFWFDCMAVLLFSGTFVLCARLAVPYCSLGSKVQALYVLLTALSHGWGYCSKIWFRRGDPMLADEKGKQKNNGGSAVTWTIGSKSKLEKSRFYGEGVQNYSNADVYEGEFYQGRCSGSGVYYFYMSGKYEGDWVDGKFDGYGVETWARGSRYRGQYLQGMRDGYGIYRFYTGDVYSGEWSKGQSHGNGVQTCEDGSRYVGEFKHGMKHGFGYYHFRSIVETLFICSVANSLILKRHNMFVLILRNGDTYAGEYFEDKMHGYGVYHFKNGHQYEGAWHEGRKQGLGLYTFRNGETQEGHWHHGALVTPSTLNPAPGSPSAVSHTKVLNVVQEARHAAAKALEVQRVDDRVKKAVALANRAANAARVVSVKAAQRKNKTTAVFLNV</sequence>
<gene>
    <name evidence="1" type="ORF">O6H91_05G124200</name>
</gene>
<evidence type="ECO:0000313" key="2">
    <source>
        <dbReference type="Proteomes" id="UP001162992"/>
    </source>
</evidence>
<protein>
    <submittedName>
        <fullName evidence="1">Uncharacterized protein</fullName>
    </submittedName>
</protein>
<reference evidence="2" key="1">
    <citation type="journal article" date="2024" name="Proc. Natl. Acad. Sci. U.S.A.">
        <title>Extraordinary preservation of gene collinearity over three hundred million years revealed in homosporous lycophytes.</title>
        <authorList>
            <person name="Li C."/>
            <person name="Wickell D."/>
            <person name="Kuo L.Y."/>
            <person name="Chen X."/>
            <person name="Nie B."/>
            <person name="Liao X."/>
            <person name="Peng D."/>
            <person name="Ji J."/>
            <person name="Jenkins J."/>
            <person name="Williams M."/>
            <person name="Shu S."/>
            <person name="Plott C."/>
            <person name="Barry K."/>
            <person name="Rajasekar S."/>
            <person name="Grimwood J."/>
            <person name="Han X."/>
            <person name="Sun S."/>
            <person name="Hou Z."/>
            <person name="He W."/>
            <person name="Dai G."/>
            <person name="Sun C."/>
            <person name="Schmutz J."/>
            <person name="Leebens-Mack J.H."/>
            <person name="Li F.W."/>
            <person name="Wang L."/>
        </authorList>
    </citation>
    <scope>NUCLEOTIDE SEQUENCE [LARGE SCALE GENOMIC DNA]</scope>
    <source>
        <strain evidence="2">cv. PW_Plant_1</strain>
    </source>
</reference>
<comment type="caution">
    <text evidence="1">The sequence shown here is derived from an EMBL/GenBank/DDBJ whole genome shotgun (WGS) entry which is preliminary data.</text>
</comment>